<dbReference type="Proteomes" id="UP001484179">
    <property type="component" value="Plasmid unnamed"/>
</dbReference>
<evidence type="ECO:0000313" key="3">
    <source>
        <dbReference type="Proteomes" id="UP001484179"/>
    </source>
</evidence>
<sequence>MSVTLPVCLEKHAVYRPFDAATAVQHTAGCLAAGRIAAADVRDQRSSRRPSRIIGKFTTRSRIDGCTITQLSYGVTITSSPSRVISMNFCRTGAACVTNAATSSRADEHRRLARDRQPVEAVAIDRPPRVRDRIDDQHVGFAGSERQDHLLRAAGRHRSP</sequence>
<gene>
    <name evidence="2" type="ORF">WN985_35865</name>
</gene>
<proteinExistence type="predicted"/>
<name>A0ABZ3BVD8_BURPY</name>
<accession>A0ABZ3BVD8</accession>
<keyword evidence="2" id="KW-0614">Plasmid</keyword>
<dbReference type="RefSeq" id="WP_342312264.1">
    <property type="nucleotide sequence ID" value="NZ_CP150851.1"/>
</dbReference>
<reference evidence="2 3" key="1">
    <citation type="submission" date="2024-04" db="EMBL/GenBank/DDBJ databases">
        <title>Biological Control Activity of Plant Growth Promoting Rhizobacteria Burkholderia pyrrocinia BX1 against Tobacco black shank Introduction Tobacco black shank (TBS) caused by the oomycete Phytophthora. nicotianae (P. nicotianae) has become a destructive soil.</title>
        <authorList>
            <person name="Liu X."/>
            <person name="Shu C."/>
        </authorList>
    </citation>
    <scope>NUCLEOTIDE SEQUENCE [LARGE SCALE GENOMIC DNA]</scope>
    <source>
        <strain evidence="2 3">BX1</strain>
        <plasmid evidence="2 3">unnamed</plasmid>
    </source>
</reference>
<keyword evidence="3" id="KW-1185">Reference proteome</keyword>
<protein>
    <submittedName>
        <fullName evidence="2">Uncharacterized protein</fullName>
    </submittedName>
</protein>
<dbReference type="EMBL" id="CP150851">
    <property type="protein sequence ID" value="WZW59024.1"/>
    <property type="molecule type" value="Genomic_DNA"/>
</dbReference>
<geneLocation type="plasmid" evidence="2 3">
    <name>unnamed</name>
</geneLocation>
<organism evidence="2 3">
    <name type="scientific">Burkholderia pyrrocinia</name>
    <name type="common">Pseudomonas pyrrocinia</name>
    <dbReference type="NCBI Taxonomy" id="60550"/>
    <lineage>
        <taxon>Bacteria</taxon>
        <taxon>Pseudomonadati</taxon>
        <taxon>Pseudomonadota</taxon>
        <taxon>Betaproteobacteria</taxon>
        <taxon>Burkholderiales</taxon>
        <taxon>Burkholderiaceae</taxon>
        <taxon>Burkholderia</taxon>
        <taxon>Burkholderia cepacia complex</taxon>
    </lineage>
</organism>
<feature type="region of interest" description="Disordered" evidence="1">
    <location>
        <begin position="136"/>
        <end position="160"/>
    </location>
</feature>
<evidence type="ECO:0000256" key="1">
    <source>
        <dbReference type="SAM" id="MobiDB-lite"/>
    </source>
</evidence>
<evidence type="ECO:0000313" key="2">
    <source>
        <dbReference type="EMBL" id="WZW59024.1"/>
    </source>
</evidence>